<evidence type="ECO:0000313" key="4">
    <source>
        <dbReference type="EnsemblPlants" id="AUR62006890-RA:cds"/>
    </source>
</evidence>
<evidence type="ECO:0000256" key="3">
    <source>
        <dbReference type="PROSITE-ProRule" id="PRU00708"/>
    </source>
</evidence>
<dbReference type="NCBIfam" id="TIGR00756">
    <property type="entry name" value="PPR"/>
    <property type="match status" value="2"/>
</dbReference>
<proteinExistence type="inferred from homology"/>
<accession>A0A803L4V1</accession>
<dbReference type="InterPro" id="IPR002885">
    <property type="entry name" value="PPR_rpt"/>
</dbReference>
<dbReference type="Proteomes" id="UP000596660">
    <property type="component" value="Unplaced"/>
</dbReference>
<dbReference type="Gene3D" id="1.25.40.10">
    <property type="entry name" value="Tetratricopeptide repeat domain"/>
    <property type="match status" value="1"/>
</dbReference>
<reference evidence="4" key="1">
    <citation type="journal article" date="2017" name="Nature">
        <title>The genome of Chenopodium quinoa.</title>
        <authorList>
            <person name="Jarvis D.E."/>
            <person name="Ho Y.S."/>
            <person name="Lightfoot D.J."/>
            <person name="Schmoeckel S.M."/>
            <person name="Li B."/>
            <person name="Borm T.J.A."/>
            <person name="Ohyanagi H."/>
            <person name="Mineta K."/>
            <person name="Michell C.T."/>
            <person name="Saber N."/>
            <person name="Kharbatia N.M."/>
            <person name="Rupper R.R."/>
            <person name="Sharp A.R."/>
            <person name="Dally N."/>
            <person name="Boughton B.A."/>
            <person name="Woo Y.H."/>
            <person name="Gao G."/>
            <person name="Schijlen E.G.W.M."/>
            <person name="Guo X."/>
            <person name="Momin A.A."/>
            <person name="Negrao S."/>
            <person name="Al-Babili S."/>
            <person name="Gehring C."/>
            <person name="Roessner U."/>
            <person name="Jung C."/>
            <person name="Murphy K."/>
            <person name="Arold S.T."/>
            <person name="Gojobori T."/>
            <person name="van der Linden C.G."/>
            <person name="van Loo E.N."/>
            <person name="Jellen E.N."/>
            <person name="Maughan P.J."/>
            <person name="Tester M."/>
        </authorList>
    </citation>
    <scope>NUCLEOTIDE SEQUENCE [LARGE SCALE GENOMIC DNA]</scope>
    <source>
        <strain evidence="4">cv. PI 614886</strain>
    </source>
</reference>
<sequence length="93" mass="10355">MVKGFCKKGLMSEVAQVLRIMEENGCPPNDRTYNTIIRGYILNNDLSNAFYYCDIMTGKKFEADADTFSLIVGLLSSGNLSDSSKDLLLKFIS</sequence>
<reference evidence="4" key="2">
    <citation type="submission" date="2021-03" db="UniProtKB">
        <authorList>
            <consortium name="EnsemblPlants"/>
        </authorList>
    </citation>
    <scope>IDENTIFICATION</scope>
</reference>
<dbReference type="PROSITE" id="PS51375">
    <property type="entry name" value="PPR"/>
    <property type="match status" value="1"/>
</dbReference>
<evidence type="ECO:0000256" key="1">
    <source>
        <dbReference type="ARBA" id="ARBA00007626"/>
    </source>
</evidence>
<dbReference type="Gramene" id="AUR62006890-RA">
    <property type="protein sequence ID" value="AUR62006890-RA:cds"/>
    <property type="gene ID" value="AUR62006890"/>
</dbReference>
<evidence type="ECO:0000313" key="5">
    <source>
        <dbReference type="Proteomes" id="UP000596660"/>
    </source>
</evidence>
<organism evidence="4 5">
    <name type="scientific">Chenopodium quinoa</name>
    <name type="common">Quinoa</name>
    <dbReference type="NCBI Taxonomy" id="63459"/>
    <lineage>
        <taxon>Eukaryota</taxon>
        <taxon>Viridiplantae</taxon>
        <taxon>Streptophyta</taxon>
        <taxon>Embryophyta</taxon>
        <taxon>Tracheophyta</taxon>
        <taxon>Spermatophyta</taxon>
        <taxon>Magnoliopsida</taxon>
        <taxon>eudicotyledons</taxon>
        <taxon>Gunneridae</taxon>
        <taxon>Pentapetalae</taxon>
        <taxon>Caryophyllales</taxon>
        <taxon>Chenopodiaceae</taxon>
        <taxon>Chenopodioideae</taxon>
        <taxon>Atripliceae</taxon>
        <taxon>Chenopodium</taxon>
    </lineage>
</organism>
<dbReference type="AlphaFoldDB" id="A0A803L4V1"/>
<name>A0A803L4V1_CHEQI</name>
<comment type="similarity">
    <text evidence="1">Belongs to the PPR family. P subfamily.</text>
</comment>
<keyword evidence="5" id="KW-1185">Reference proteome</keyword>
<dbReference type="PANTHER" id="PTHR47941">
    <property type="entry name" value="PENTATRICOPEPTIDE REPEAT-CONTAINING PROTEIN 3, MITOCHONDRIAL"/>
    <property type="match status" value="1"/>
</dbReference>
<protein>
    <recommendedName>
        <fullName evidence="6">Pentatricopeptide repeat-containing protein</fullName>
    </recommendedName>
</protein>
<keyword evidence="2" id="KW-0677">Repeat</keyword>
<dbReference type="InterPro" id="IPR011990">
    <property type="entry name" value="TPR-like_helical_dom_sf"/>
</dbReference>
<dbReference type="Pfam" id="PF13041">
    <property type="entry name" value="PPR_2"/>
    <property type="match status" value="1"/>
</dbReference>
<dbReference type="EnsemblPlants" id="AUR62006890-RA">
    <property type="protein sequence ID" value="AUR62006890-RA:cds"/>
    <property type="gene ID" value="AUR62006890"/>
</dbReference>
<evidence type="ECO:0000256" key="2">
    <source>
        <dbReference type="ARBA" id="ARBA00022737"/>
    </source>
</evidence>
<evidence type="ECO:0008006" key="6">
    <source>
        <dbReference type="Google" id="ProtNLM"/>
    </source>
</evidence>
<feature type="repeat" description="PPR" evidence="3">
    <location>
        <begin position="1"/>
        <end position="28"/>
    </location>
</feature>